<evidence type="ECO:0000256" key="1">
    <source>
        <dbReference type="ARBA" id="ARBA00023002"/>
    </source>
</evidence>
<evidence type="ECO:0000313" key="4">
    <source>
        <dbReference type="Proteomes" id="UP000654257"/>
    </source>
</evidence>
<dbReference type="SUPFAM" id="SSF51679">
    <property type="entry name" value="Bacterial luciferase-like"/>
    <property type="match status" value="1"/>
</dbReference>
<organism evidence="3 4">
    <name type="scientific">Rhodococcoides trifolii</name>
    <dbReference type="NCBI Taxonomy" id="908250"/>
    <lineage>
        <taxon>Bacteria</taxon>
        <taxon>Bacillati</taxon>
        <taxon>Actinomycetota</taxon>
        <taxon>Actinomycetes</taxon>
        <taxon>Mycobacteriales</taxon>
        <taxon>Nocardiaceae</taxon>
        <taxon>Rhodococcoides</taxon>
    </lineage>
</organism>
<evidence type="ECO:0000259" key="2">
    <source>
        <dbReference type="Pfam" id="PF00296"/>
    </source>
</evidence>
<dbReference type="CDD" id="cd01097">
    <property type="entry name" value="Tetrahydromethanopterin_reductase"/>
    <property type="match status" value="1"/>
</dbReference>
<name>A0A917LE62_9NOCA</name>
<dbReference type="InterPro" id="IPR036661">
    <property type="entry name" value="Luciferase-like_sf"/>
</dbReference>
<dbReference type="EMBL" id="BMCU01000003">
    <property type="protein sequence ID" value="GGG15568.1"/>
    <property type="molecule type" value="Genomic_DNA"/>
</dbReference>
<keyword evidence="4" id="KW-1185">Reference proteome</keyword>
<protein>
    <submittedName>
        <fullName evidence="3">Oxidoreductase</fullName>
    </submittedName>
</protein>
<dbReference type="PANTHER" id="PTHR43244:SF1">
    <property type="entry name" value="5,10-METHYLENETETRAHYDROMETHANOPTERIN REDUCTASE"/>
    <property type="match status" value="1"/>
</dbReference>
<reference evidence="3" key="1">
    <citation type="journal article" date="2014" name="Int. J. Syst. Evol. Microbiol.">
        <title>Complete genome sequence of Corynebacterium casei LMG S-19264T (=DSM 44701T), isolated from a smear-ripened cheese.</title>
        <authorList>
            <consortium name="US DOE Joint Genome Institute (JGI-PGF)"/>
            <person name="Walter F."/>
            <person name="Albersmeier A."/>
            <person name="Kalinowski J."/>
            <person name="Ruckert C."/>
        </authorList>
    </citation>
    <scope>NUCLEOTIDE SEQUENCE</scope>
    <source>
        <strain evidence="3">CCM 7905</strain>
    </source>
</reference>
<proteinExistence type="predicted"/>
<dbReference type="Proteomes" id="UP000654257">
    <property type="component" value="Unassembled WGS sequence"/>
</dbReference>
<accession>A0A917LE62</accession>
<comment type="caution">
    <text evidence="3">The sequence shown here is derived from an EMBL/GenBank/DDBJ whole genome shotgun (WGS) entry which is preliminary data.</text>
</comment>
<dbReference type="Gene3D" id="3.20.20.30">
    <property type="entry name" value="Luciferase-like domain"/>
    <property type="match status" value="1"/>
</dbReference>
<dbReference type="GO" id="GO:0016705">
    <property type="term" value="F:oxidoreductase activity, acting on paired donors, with incorporation or reduction of molecular oxygen"/>
    <property type="evidence" value="ECO:0007669"/>
    <property type="project" value="InterPro"/>
</dbReference>
<sequence>MTSPALGVVFRPQLPPEDLRGVATAADRSGLDQLWLWEDCFLEGGFTTAATALAWTENLNIHVGVFPVPLRNAALAAMEVATLARMFPGRFHPGFGHGVQDWMGQVGARVASPLTLLDEYVGAVSALLRGETVDVRGRYVELASVTLDWPPQVVPSIGVAATGPRTLEATGRIGDWTVLTSETTPDGVTAARTAVQRGRDAVGRTDPVHLVVYVSSARESGGVTAGGTAAAIAAVVREYAAAGADSVVLEPTPDEPDPVGFVEFVAQDVAAAL</sequence>
<dbReference type="RefSeq" id="WP_188545828.1">
    <property type="nucleotide sequence ID" value="NZ_BMCU01000003.1"/>
</dbReference>
<dbReference type="InterPro" id="IPR011251">
    <property type="entry name" value="Luciferase-like_dom"/>
</dbReference>
<dbReference type="AlphaFoldDB" id="A0A917LE62"/>
<dbReference type="PANTHER" id="PTHR43244">
    <property type="match status" value="1"/>
</dbReference>
<dbReference type="InterPro" id="IPR050564">
    <property type="entry name" value="F420-G6PD/mer"/>
</dbReference>
<reference evidence="3" key="2">
    <citation type="submission" date="2020-09" db="EMBL/GenBank/DDBJ databases">
        <authorList>
            <person name="Sun Q."/>
            <person name="Sedlacek I."/>
        </authorList>
    </citation>
    <scope>NUCLEOTIDE SEQUENCE</scope>
    <source>
        <strain evidence="3">CCM 7905</strain>
    </source>
</reference>
<evidence type="ECO:0000313" key="3">
    <source>
        <dbReference type="EMBL" id="GGG15568.1"/>
    </source>
</evidence>
<feature type="domain" description="Luciferase-like" evidence="2">
    <location>
        <begin position="15"/>
        <end position="213"/>
    </location>
</feature>
<gene>
    <name evidence="3" type="ORF">GCM10007304_32080</name>
</gene>
<keyword evidence="1" id="KW-0560">Oxidoreductase</keyword>
<dbReference type="Pfam" id="PF00296">
    <property type="entry name" value="Bac_luciferase"/>
    <property type="match status" value="1"/>
</dbReference>